<feature type="transmembrane region" description="Helical" evidence="1">
    <location>
        <begin position="20"/>
        <end position="39"/>
    </location>
</feature>
<dbReference type="AlphaFoldDB" id="A0A1B8SE48"/>
<dbReference type="EMBL" id="MVHU01000001">
    <property type="protein sequence ID" value="ORA83417.1"/>
    <property type="molecule type" value="Genomic_DNA"/>
</dbReference>
<name>A0A1B8SE48_9MYCO</name>
<dbReference type="Proteomes" id="UP000466523">
    <property type="component" value="Unassembled WGS sequence"/>
</dbReference>
<protein>
    <submittedName>
        <fullName evidence="3">Uncharacterized protein</fullName>
    </submittedName>
</protein>
<dbReference type="Proteomes" id="UP000192713">
    <property type="component" value="Unassembled WGS sequence"/>
</dbReference>
<evidence type="ECO:0000313" key="3">
    <source>
        <dbReference type="EMBL" id="OBY30999.1"/>
    </source>
</evidence>
<sequence>MTTAERPPQQVVIAGVPWPAYKVVALAIGLVTLVGVGAATASAAAAVLSAAAVCTAVWLILGPLLPSRR</sequence>
<dbReference type="Proteomes" id="UP000092668">
    <property type="component" value="Unassembled WGS sequence"/>
</dbReference>
<evidence type="ECO:0000313" key="2">
    <source>
        <dbReference type="EMBL" id="NDJ91756.1"/>
    </source>
</evidence>
<dbReference type="STRING" id="354243.BST28_00530"/>
<keyword evidence="1" id="KW-1133">Transmembrane helix</keyword>
<accession>A0A1B8SE48</accession>
<feature type="transmembrane region" description="Helical" evidence="1">
    <location>
        <begin position="45"/>
        <end position="65"/>
    </location>
</feature>
<gene>
    <name evidence="3" type="ORF">ACT18_14785</name>
    <name evidence="4" type="ORF">BST28_00530</name>
    <name evidence="2" type="ORF">GWR20_21870</name>
</gene>
<proteinExistence type="predicted"/>
<keyword evidence="1" id="KW-0472">Membrane</keyword>
<dbReference type="PATRIC" id="fig|354243.3.peg.3057"/>
<comment type="caution">
    <text evidence="3">The sequence shown here is derived from an EMBL/GenBank/DDBJ whole genome shotgun (WGS) entry which is preliminary data.</text>
</comment>
<organism evidence="3 5">
    <name type="scientific">Mycolicibacter kumamotonensis</name>
    <dbReference type="NCBI Taxonomy" id="354243"/>
    <lineage>
        <taxon>Bacteria</taxon>
        <taxon>Bacillati</taxon>
        <taxon>Actinomycetota</taxon>
        <taxon>Actinomycetes</taxon>
        <taxon>Mycobacteriales</taxon>
        <taxon>Mycobacteriaceae</taxon>
        <taxon>Mycolicibacter</taxon>
    </lineage>
</organism>
<reference evidence="3 5" key="1">
    <citation type="submission" date="2015-06" db="EMBL/GenBank/DDBJ databases">
        <title>Genome sequence of Mycobacterium kumamotonense strain Roo.</title>
        <authorList>
            <person name="Greninger A.L."/>
            <person name="Cunningham G."/>
            <person name="Miller S."/>
        </authorList>
    </citation>
    <scope>NUCLEOTIDE SEQUENCE [LARGE SCALE GENOMIC DNA]</scope>
    <source>
        <strain evidence="3 5">Roo</strain>
    </source>
</reference>
<dbReference type="EMBL" id="JAACYR010000122">
    <property type="protein sequence ID" value="NDJ91756.1"/>
    <property type="molecule type" value="Genomic_DNA"/>
</dbReference>
<reference evidence="2 7" key="3">
    <citation type="submission" date="2020-01" db="EMBL/GenBank/DDBJ databases">
        <authorList>
            <person name="Sanchez-Estrada R."/>
            <person name="Gonzalez-Y-Merchand J.A."/>
            <person name="Rivera-Gutierrez S."/>
        </authorList>
    </citation>
    <scope>NUCLEOTIDE SEQUENCE [LARGE SCALE GENOMIC DNA]</scope>
    <source>
        <strain evidence="2 7">CST 7247</strain>
    </source>
</reference>
<keyword evidence="5" id="KW-1185">Reference proteome</keyword>
<evidence type="ECO:0000256" key="1">
    <source>
        <dbReference type="SAM" id="Phobius"/>
    </source>
</evidence>
<evidence type="ECO:0000313" key="5">
    <source>
        <dbReference type="Proteomes" id="UP000092668"/>
    </source>
</evidence>
<dbReference type="RefSeq" id="WP_019738190.1">
    <property type="nucleotide sequence ID" value="NZ_JAACYR010000122.1"/>
</dbReference>
<evidence type="ECO:0000313" key="7">
    <source>
        <dbReference type="Proteomes" id="UP000466523"/>
    </source>
</evidence>
<evidence type="ECO:0000313" key="6">
    <source>
        <dbReference type="Proteomes" id="UP000192713"/>
    </source>
</evidence>
<dbReference type="EMBL" id="LFOE01000022">
    <property type="protein sequence ID" value="OBY30999.1"/>
    <property type="molecule type" value="Genomic_DNA"/>
</dbReference>
<keyword evidence="1" id="KW-0812">Transmembrane</keyword>
<evidence type="ECO:0000313" key="4">
    <source>
        <dbReference type="EMBL" id="ORA83417.1"/>
    </source>
</evidence>
<reference evidence="4 6" key="2">
    <citation type="submission" date="2017-02" db="EMBL/GenBank/DDBJ databases">
        <title>The new phylogeny of genus Mycobacterium.</title>
        <authorList>
            <person name="Tortoli E."/>
            <person name="Trovato A."/>
            <person name="Cirillo D.M."/>
        </authorList>
    </citation>
    <scope>NUCLEOTIDE SEQUENCE [LARGE SCALE GENOMIC DNA]</scope>
    <source>
        <strain evidence="4 6">DSM 45093</strain>
    </source>
</reference>